<feature type="compositionally biased region" description="Basic and acidic residues" evidence="1">
    <location>
        <begin position="141"/>
        <end position="159"/>
    </location>
</feature>
<feature type="compositionally biased region" description="Acidic residues" evidence="1">
    <location>
        <begin position="129"/>
        <end position="138"/>
    </location>
</feature>
<dbReference type="AlphaFoldDB" id="A0A8S9LC65"/>
<feature type="region of interest" description="Disordered" evidence="1">
    <location>
        <begin position="102"/>
        <end position="221"/>
    </location>
</feature>
<proteinExistence type="predicted"/>
<name>A0A8S9LC65_BRACR</name>
<organism evidence="2">
    <name type="scientific">Brassica cretica</name>
    <name type="common">Mustard</name>
    <dbReference type="NCBI Taxonomy" id="69181"/>
    <lineage>
        <taxon>Eukaryota</taxon>
        <taxon>Viridiplantae</taxon>
        <taxon>Streptophyta</taxon>
        <taxon>Embryophyta</taxon>
        <taxon>Tracheophyta</taxon>
        <taxon>Spermatophyta</taxon>
        <taxon>Magnoliopsida</taxon>
        <taxon>eudicotyledons</taxon>
        <taxon>Gunneridae</taxon>
        <taxon>Pentapetalae</taxon>
        <taxon>rosids</taxon>
        <taxon>malvids</taxon>
        <taxon>Brassicales</taxon>
        <taxon>Brassicaceae</taxon>
        <taxon>Brassiceae</taxon>
        <taxon>Brassica</taxon>
    </lineage>
</organism>
<gene>
    <name evidence="2" type="ORF">F2Q70_00027835</name>
</gene>
<feature type="compositionally biased region" description="Basic and acidic residues" evidence="1">
    <location>
        <begin position="199"/>
        <end position="211"/>
    </location>
</feature>
<reference evidence="2" key="1">
    <citation type="submission" date="2019-12" db="EMBL/GenBank/DDBJ databases">
        <title>Genome sequencing and annotation of Brassica cretica.</title>
        <authorList>
            <person name="Studholme D.J."/>
            <person name="Sarris P.F."/>
        </authorList>
    </citation>
    <scope>NUCLEOTIDE SEQUENCE</scope>
    <source>
        <strain evidence="2">PFS-102/07</strain>
        <tissue evidence="2">Leaf</tissue>
    </source>
</reference>
<accession>A0A8S9LC65</accession>
<comment type="caution">
    <text evidence="2">The sequence shown here is derived from an EMBL/GenBank/DDBJ whole genome shotgun (WGS) entry which is preliminary data.</text>
</comment>
<evidence type="ECO:0000256" key="1">
    <source>
        <dbReference type="SAM" id="MobiDB-lite"/>
    </source>
</evidence>
<evidence type="ECO:0000313" key="2">
    <source>
        <dbReference type="EMBL" id="KAF2603809.1"/>
    </source>
</evidence>
<feature type="region of interest" description="Disordered" evidence="1">
    <location>
        <begin position="33"/>
        <end position="74"/>
    </location>
</feature>
<sequence length="221" mass="24861">MVVANTERIRGSSKYVARSSFMEDHTRTLHRGELRERSPREHVYSRGRLLERRQETNSEARSTGPEEGELQMSHYEPINELPLEIGESTEATKEGKEIEKIENGLDLMNEVLGEEDELEKEAGDKEDAGEQVAVDESETQIGREEEGKNDGKRKQEKKQGAKKQLFKQGIAAGGTKKRLVQSLLSPRKRGVAKNASRQGGEDVKQVEERRPSNPKPSNAKP</sequence>
<dbReference type="EMBL" id="QGKY02000094">
    <property type="protein sequence ID" value="KAF2603809.1"/>
    <property type="molecule type" value="Genomic_DNA"/>
</dbReference>
<feature type="compositionally biased region" description="Basic and acidic residues" evidence="1">
    <location>
        <begin position="33"/>
        <end position="58"/>
    </location>
</feature>
<protein>
    <submittedName>
        <fullName evidence="2">Uncharacterized protein</fullName>
    </submittedName>
</protein>